<dbReference type="OrthoDB" id="152349at2"/>
<evidence type="ECO:0000313" key="2">
    <source>
        <dbReference type="Proteomes" id="UP000003688"/>
    </source>
</evidence>
<dbReference type="AlphaFoldDB" id="B9XAR7"/>
<dbReference type="Proteomes" id="UP000003688">
    <property type="component" value="Unassembled WGS sequence"/>
</dbReference>
<dbReference type="EMBL" id="ABOX02000002">
    <property type="protein sequence ID" value="EEF63102.1"/>
    <property type="molecule type" value="Genomic_DNA"/>
</dbReference>
<dbReference type="InterPro" id="IPR045991">
    <property type="entry name" value="DUF5947"/>
</dbReference>
<sequence>MNHNATAGRATPFTLLRRLTQPRTNRERCELCSVLLTPGHRHLLEMSSRQVICACDHCAMRFNLVVGGRFKLIPRYPHALPDFHLTDGQWESLALPIDLAFLFYNTPGGKLMALYPSPAGATESLLTLAAWQALVEDNPALTQMEPDVEALLINRVGATRQYYLAPIDACYELVGLIRIHWRGLSGGEDVWEQIAAFFTRLEERSEPLSIVGEEENHA</sequence>
<comment type="caution">
    <text evidence="1">The sequence shown here is derived from an EMBL/GenBank/DDBJ whole genome shotgun (WGS) entry which is preliminary data.</text>
</comment>
<evidence type="ECO:0000313" key="1">
    <source>
        <dbReference type="EMBL" id="EEF63102.1"/>
    </source>
</evidence>
<name>B9XAR7_PEDPL</name>
<keyword evidence="2" id="KW-1185">Reference proteome</keyword>
<dbReference type="Pfam" id="PF19372">
    <property type="entry name" value="DUF5947"/>
    <property type="match status" value="1"/>
</dbReference>
<protein>
    <submittedName>
        <fullName evidence="1">Uncharacterized protein</fullName>
    </submittedName>
</protein>
<dbReference type="STRING" id="320771.Cflav_PD5737"/>
<dbReference type="RefSeq" id="WP_007412915.1">
    <property type="nucleotide sequence ID" value="NZ_ABOX02000002.1"/>
</dbReference>
<proteinExistence type="predicted"/>
<organism evidence="1 2">
    <name type="scientific">Pedosphaera parvula (strain Ellin514)</name>
    <dbReference type="NCBI Taxonomy" id="320771"/>
    <lineage>
        <taxon>Bacteria</taxon>
        <taxon>Pseudomonadati</taxon>
        <taxon>Verrucomicrobiota</taxon>
        <taxon>Pedosphaerae</taxon>
        <taxon>Pedosphaerales</taxon>
        <taxon>Pedosphaeraceae</taxon>
        <taxon>Pedosphaera</taxon>
    </lineage>
</organism>
<reference evidence="1 2" key="1">
    <citation type="journal article" date="2011" name="J. Bacteriol.">
        <title>Genome sequence of 'Pedosphaera parvula' Ellin514, an aerobic Verrucomicrobial isolate from pasture soil.</title>
        <authorList>
            <person name="Kant R."/>
            <person name="van Passel M.W."/>
            <person name="Sangwan P."/>
            <person name="Palva A."/>
            <person name="Lucas S."/>
            <person name="Copeland A."/>
            <person name="Lapidus A."/>
            <person name="Glavina Del Rio T."/>
            <person name="Dalin E."/>
            <person name="Tice H."/>
            <person name="Bruce D."/>
            <person name="Goodwin L."/>
            <person name="Pitluck S."/>
            <person name="Chertkov O."/>
            <person name="Larimer F.W."/>
            <person name="Land M.L."/>
            <person name="Hauser L."/>
            <person name="Brettin T.S."/>
            <person name="Detter J.C."/>
            <person name="Han S."/>
            <person name="de Vos W.M."/>
            <person name="Janssen P.H."/>
            <person name="Smidt H."/>
        </authorList>
    </citation>
    <scope>NUCLEOTIDE SEQUENCE [LARGE SCALE GENOMIC DNA]</scope>
    <source>
        <strain evidence="1 2">Ellin514</strain>
    </source>
</reference>
<gene>
    <name evidence="1" type="ORF">Cflav_PD5737</name>
</gene>
<accession>B9XAR7</accession>